<sequence length="725" mass="79370">MPEQLTCTACVRSTVSSKWLSLFNCPKAIALDTRVGEHARWGGVFELAAPTVGSYCGADIGGVSLETASAVPGIIHSTLGPCSMRVMRRRCTNCGKICARDGREDSVVLLFWTSSSTVACARKCSEFVRSGTHISDVLLQCLSDWAGLKSAGLLPPTAKSRCFDTLREIILAFMRLSVTDPDRSFYDYSTCKLPSGRYLVVTSDCIFLEFDANSQPFSFEHVCEVVPAVNVKRRQGSLVVGEQARRIMRHALVLNDPVAVSERTLRSVELALSCLSPVGDHVDSDGAVSEASATTSIRTILKLVWRVDAAALPLAESLLEAYRTTQVKSIKERQRRAACAVRLTKYITTWRAANPDAVSLYEECKLEVEKERAAAAAAAQGGAGANADAEEDTGGGRARPPNSRCRKRGQARKVNVKPGDEPAFNIPRPLLQPYMQVLDSNDVDHICRMGLAFTLDPVVASIKVRHFGGLEDLCSVLRSGNPRYGIEMVVGEATSRDCERAAKSRSAICLLELRHIMVALQAAALLFDTKPAFAGAIADVFYDAVSCARSFYADFAGEVKDRHEYMARYLDNDNATDEQMVAYFKERYPGASSSTSATGVYTPGRDQCRAEPFDKGDKTSCGTCEKGYNSSEKYSDGVLTLCCACTHPKILGIVVLDRKESPQVLINALLTRFPRLPRYLFYDFACGVVRCAMAKLPWMLRGLSVVSDRFHVCNHTCSHFYNANL</sequence>
<proteinExistence type="predicted"/>
<evidence type="ECO:0000313" key="3">
    <source>
        <dbReference type="Proteomes" id="UP000218209"/>
    </source>
</evidence>
<dbReference type="PANTHER" id="PTHR34305:SF1">
    <property type="entry name" value="SWIM-TYPE DOMAIN-CONTAINING PROTEIN"/>
    <property type="match status" value="1"/>
</dbReference>
<accession>A0A1X6NQN3</accession>
<dbReference type="PANTHER" id="PTHR34305">
    <property type="entry name" value="EXPRESSED PROTEIN"/>
    <property type="match status" value="1"/>
</dbReference>
<evidence type="ECO:0000256" key="1">
    <source>
        <dbReference type="SAM" id="MobiDB-lite"/>
    </source>
</evidence>
<dbReference type="OrthoDB" id="5598737at2759"/>
<feature type="compositionally biased region" description="Basic residues" evidence="1">
    <location>
        <begin position="404"/>
        <end position="415"/>
    </location>
</feature>
<keyword evidence="3" id="KW-1185">Reference proteome</keyword>
<protein>
    <recommendedName>
        <fullName evidence="4">HMG domain-containing protein</fullName>
    </recommendedName>
</protein>
<dbReference type="AlphaFoldDB" id="A0A1X6NQN3"/>
<dbReference type="EMBL" id="KV919189">
    <property type="protein sequence ID" value="OSX70924.1"/>
    <property type="molecule type" value="Genomic_DNA"/>
</dbReference>
<evidence type="ECO:0008006" key="4">
    <source>
        <dbReference type="Google" id="ProtNLM"/>
    </source>
</evidence>
<reference evidence="2 3" key="1">
    <citation type="submission" date="2017-03" db="EMBL/GenBank/DDBJ databases">
        <title>WGS assembly of Porphyra umbilicalis.</title>
        <authorList>
            <person name="Brawley S.H."/>
            <person name="Blouin N.A."/>
            <person name="Ficko-Blean E."/>
            <person name="Wheeler G.L."/>
            <person name="Lohr M."/>
            <person name="Goodson H.V."/>
            <person name="Jenkins J.W."/>
            <person name="Blaby-Haas C.E."/>
            <person name="Helliwell K.E."/>
            <person name="Chan C."/>
            <person name="Marriage T."/>
            <person name="Bhattacharya D."/>
            <person name="Klein A.S."/>
            <person name="Badis Y."/>
            <person name="Brodie J."/>
            <person name="Cao Y."/>
            <person name="Collen J."/>
            <person name="Dittami S.M."/>
            <person name="Gachon C.M."/>
            <person name="Green B.R."/>
            <person name="Karpowicz S."/>
            <person name="Kim J.W."/>
            <person name="Kudahl U."/>
            <person name="Lin S."/>
            <person name="Michel G."/>
            <person name="Mittag M."/>
            <person name="Olson B.J."/>
            <person name="Pangilinan J."/>
            <person name="Peng Y."/>
            <person name="Qiu H."/>
            <person name="Shu S."/>
            <person name="Singer J.T."/>
            <person name="Smith A.G."/>
            <person name="Sprecher B.N."/>
            <person name="Wagner V."/>
            <person name="Wang W."/>
            <person name="Wang Z.-Y."/>
            <person name="Yan J."/>
            <person name="Yarish C."/>
            <person name="Zoeuner-Riek S."/>
            <person name="Zhuang Y."/>
            <person name="Zou Y."/>
            <person name="Lindquist E.A."/>
            <person name="Grimwood J."/>
            <person name="Barry K."/>
            <person name="Rokhsar D.S."/>
            <person name="Schmutz J."/>
            <person name="Stiller J.W."/>
            <person name="Grossman A.R."/>
            <person name="Prochnik S.E."/>
        </authorList>
    </citation>
    <scope>NUCLEOTIDE SEQUENCE [LARGE SCALE GENOMIC DNA]</scope>
    <source>
        <strain evidence="2">4086291</strain>
    </source>
</reference>
<dbReference type="Proteomes" id="UP000218209">
    <property type="component" value="Unassembled WGS sequence"/>
</dbReference>
<gene>
    <name evidence="2" type="ORF">BU14_0630s0002</name>
</gene>
<feature type="region of interest" description="Disordered" evidence="1">
    <location>
        <begin position="378"/>
        <end position="421"/>
    </location>
</feature>
<name>A0A1X6NQN3_PORUM</name>
<evidence type="ECO:0000313" key="2">
    <source>
        <dbReference type="EMBL" id="OSX70924.1"/>
    </source>
</evidence>
<organism evidence="2 3">
    <name type="scientific">Porphyra umbilicalis</name>
    <name type="common">Purple laver</name>
    <name type="synonym">Red alga</name>
    <dbReference type="NCBI Taxonomy" id="2786"/>
    <lineage>
        <taxon>Eukaryota</taxon>
        <taxon>Rhodophyta</taxon>
        <taxon>Bangiophyceae</taxon>
        <taxon>Bangiales</taxon>
        <taxon>Bangiaceae</taxon>
        <taxon>Porphyra</taxon>
    </lineage>
</organism>